<feature type="transmembrane region" description="Helical" evidence="5">
    <location>
        <begin position="248"/>
        <end position="272"/>
    </location>
</feature>
<feature type="transmembrane region" description="Helical" evidence="5">
    <location>
        <begin position="186"/>
        <end position="204"/>
    </location>
</feature>
<dbReference type="Gene3D" id="1.20.1420.30">
    <property type="entry name" value="NCX, central ion-binding region"/>
    <property type="match status" value="1"/>
</dbReference>
<dbReference type="PANTHER" id="PTHR10846:SF8">
    <property type="entry name" value="INNER MEMBRANE PROTEIN YRBG"/>
    <property type="match status" value="1"/>
</dbReference>
<comment type="subcellular location">
    <subcellularLocation>
        <location evidence="1">Membrane</location>
        <topology evidence="1">Multi-pass membrane protein</topology>
    </subcellularLocation>
</comment>
<dbReference type="GO" id="GO:0008273">
    <property type="term" value="F:calcium, potassium:sodium antiporter activity"/>
    <property type="evidence" value="ECO:0007669"/>
    <property type="project" value="TreeGrafter"/>
</dbReference>
<keyword evidence="4 5" id="KW-0472">Membrane</keyword>
<organism evidence="7">
    <name type="scientific">Fulvimarina pelagi</name>
    <dbReference type="NCBI Taxonomy" id="217511"/>
    <lineage>
        <taxon>Bacteria</taxon>
        <taxon>Pseudomonadati</taxon>
        <taxon>Pseudomonadota</taxon>
        <taxon>Alphaproteobacteria</taxon>
        <taxon>Hyphomicrobiales</taxon>
        <taxon>Aurantimonadaceae</taxon>
        <taxon>Fulvimarina</taxon>
    </lineage>
</organism>
<keyword evidence="2 5" id="KW-0812">Transmembrane</keyword>
<evidence type="ECO:0000259" key="6">
    <source>
        <dbReference type="Pfam" id="PF01699"/>
    </source>
</evidence>
<feature type="transmembrane region" description="Helical" evidence="5">
    <location>
        <begin position="71"/>
        <end position="93"/>
    </location>
</feature>
<evidence type="ECO:0000256" key="5">
    <source>
        <dbReference type="SAM" id="Phobius"/>
    </source>
</evidence>
<accession>A0A0P0Z997</accession>
<feature type="domain" description="Sodium/calcium exchanger membrane region" evidence="6">
    <location>
        <begin position="7"/>
        <end position="165"/>
    </location>
</feature>
<dbReference type="GO" id="GO:0005262">
    <property type="term" value="F:calcium channel activity"/>
    <property type="evidence" value="ECO:0007669"/>
    <property type="project" value="TreeGrafter"/>
</dbReference>
<reference evidence="7" key="1">
    <citation type="journal article" date="2015" name="Proc. Natl. Acad. Sci. U.S.A.">
        <title>Bacterial clade with the ribosomal RNA operon on a small plasmid rather than the chromosome.</title>
        <authorList>
            <person name="Anda M."/>
            <person name="Ohtsubo Y."/>
            <person name="Okubo T."/>
            <person name="Sugawara M."/>
            <person name="Nagata Y."/>
            <person name="Tsuda M."/>
            <person name="Minamisawa K."/>
            <person name="Mitsui H."/>
        </authorList>
    </citation>
    <scope>NUCLEOTIDE SEQUENCE</scope>
    <source>
        <strain evidence="7">DSM 15513</strain>
    </source>
</reference>
<dbReference type="GO" id="GO:0005886">
    <property type="term" value="C:plasma membrane"/>
    <property type="evidence" value="ECO:0007669"/>
    <property type="project" value="TreeGrafter"/>
</dbReference>
<feature type="transmembrane region" description="Helical" evidence="5">
    <location>
        <begin position="146"/>
        <end position="166"/>
    </location>
</feature>
<feature type="transmembrane region" description="Helical" evidence="5">
    <location>
        <begin position="113"/>
        <end position="134"/>
    </location>
</feature>
<evidence type="ECO:0000256" key="4">
    <source>
        <dbReference type="ARBA" id="ARBA00023136"/>
    </source>
</evidence>
<dbReference type="OrthoDB" id="9794225at2"/>
<dbReference type="GO" id="GO:0006874">
    <property type="term" value="P:intracellular calcium ion homeostasis"/>
    <property type="evidence" value="ECO:0007669"/>
    <property type="project" value="TreeGrafter"/>
</dbReference>
<dbReference type="InterPro" id="IPR004837">
    <property type="entry name" value="NaCa_Exmemb"/>
</dbReference>
<keyword evidence="3 5" id="KW-1133">Transmembrane helix</keyword>
<protein>
    <submittedName>
        <fullName evidence="7">Na+/Ca2+-exchanging protein</fullName>
    </submittedName>
</protein>
<dbReference type="RefSeq" id="WP_007067593.1">
    <property type="nucleotide sequence ID" value="NZ_BBWO01000012.1"/>
</dbReference>
<name>A0A0P0Z997_9HYPH</name>
<dbReference type="AlphaFoldDB" id="A0A0P0Z997"/>
<dbReference type="PANTHER" id="PTHR10846">
    <property type="entry name" value="SODIUM/POTASSIUM/CALCIUM EXCHANGER"/>
    <property type="match status" value="1"/>
</dbReference>
<sequence>MTILIWIAVAAASTAIVWKASGALEGSSEKLSRFYGLPPVVQGTIVVAVGSSFPELATTVISALIHGEFQLGVAAIVGSAIFNILVIPALSGLFAKEGRLESSRELVFKEAQFYMISVAVLLLTFCFAVIYFPVESGADTVAGEVNRLLALIPLGLYALYICVQYLETVESTQDNDSGNVSVGRQWAIFAGSLLAIVIGVEGLVRSAIRFGEIFDTPSFLWGFTVIAAGTSIPDAFISVRAARKGDGVISIGNVLGSNIFDLLVAIPAGVMVAGATVIVFSVAAPLMGLLTLATIALFVALRTSMVLKRRECVMLLGLYVVIVVWVVLESFGVTTMMRGLLAG</sequence>
<dbReference type="InterPro" id="IPR044880">
    <property type="entry name" value="NCX_ion-bd_dom_sf"/>
</dbReference>
<feature type="transmembrane region" description="Helical" evidence="5">
    <location>
        <begin position="43"/>
        <end position="64"/>
    </location>
</feature>
<proteinExistence type="predicted"/>
<dbReference type="InterPro" id="IPR004481">
    <property type="entry name" value="K/Na/Ca-exchanger"/>
</dbReference>
<dbReference type="EMBL" id="LC066395">
    <property type="protein sequence ID" value="BAT30934.1"/>
    <property type="molecule type" value="Genomic_DNA"/>
</dbReference>
<dbReference type="Pfam" id="PF01699">
    <property type="entry name" value="Na_Ca_ex"/>
    <property type="match status" value="2"/>
</dbReference>
<feature type="transmembrane region" description="Helical" evidence="5">
    <location>
        <begin position="313"/>
        <end position="333"/>
    </location>
</feature>
<evidence type="ECO:0000256" key="3">
    <source>
        <dbReference type="ARBA" id="ARBA00022989"/>
    </source>
</evidence>
<evidence type="ECO:0000256" key="1">
    <source>
        <dbReference type="ARBA" id="ARBA00004141"/>
    </source>
</evidence>
<feature type="transmembrane region" description="Helical" evidence="5">
    <location>
        <begin position="278"/>
        <end position="301"/>
    </location>
</feature>
<feature type="domain" description="Sodium/calcium exchanger membrane region" evidence="6">
    <location>
        <begin position="186"/>
        <end position="327"/>
    </location>
</feature>
<evidence type="ECO:0000313" key="7">
    <source>
        <dbReference type="EMBL" id="BAT30934.1"/>
    </source>
</evidence>
<evidence type="ECO:0000256" key="2">
    <source>
        <dbReference type="ARBA" id="ARBA00022692"/>
    </source>
</evidence>